<organism evidence="1">
    <name type="scientific">marine metagenome</name>
    <dbReference type="NCBI Taxonomy" id="408172"/>
    <lineage>
        <taxon>unclassified sequences</taxon>
        <taxon>metagenomes</taxon>
        <taxon>ecological metagenomes</taxon>
    </lineage>
</organism>
<dbReference type="EMBL" id="UINC01001460">
    <property type="protein sequence ID" value="SUZ81231.1"/>
    <property type="molecule type" value="Genomic_DNA"/>
</dbReference>
<name>A0A381QPE6_9ZZZZ</name>
<sequence length="259" mass="28847">MDPKALKTIKYEAGGDLIRLTLDRPEALNALNYQGALELRQAAQAIHDDPHARAVLVRGNGRAFCTGIDLKELAAEETPHDYFYQWDQALRLLERADKIIVCAIQGFALGGGLQLPLACDIRIATEDAILGLPAAKEGFIPGLGTYRLPRYIGLGRAKRMAISGEQVDGIEAIRIGLVDYAVKAEDFDREVESLTQRYLDLSSEGARQTKLMMSAYQDLPHGQFFEEYLHRQSIAIASPDHEEAMTAYREKRGPIYKSR</sequence>
<dbReference type="InterPro" id="IPR029045">
    <property type="entry name" value="ClpP/crotonase-like_dom_sf"/>
</dbReference>
<evidence type="ECO:0008006" key="2">
    <source>
        <dbReference type="Google" id="ProtNLM"/>
    </source>
</evidence>
<dbReference type="PANTHER" id="PTHR11941:SF54">
    <property type="entry name" value="ENOYL-COA HYDRATASE, MITOCHONDRIAL"/>
    <property type="match status" value="1"/>
</dbReference>
<dbReference type="Gene3D" id="3.90.226.10">
    <property type="entry name" value="2-enoyl-CoA Hydratase, Chain A, domain 1"/>
    <property type="match status" value="1"/>
</dbReference>
<gene>
    <name evidence="1" type="ORF">METZ01_LOCUS34085</name>
</gene>
<dbReference type="Pfam" id="PF00378">
    <property type="entry name" value="ECH_1"/>
    <property type="match status" value="1"/>
</dbReference>
<dbReference type="InterPro" id="IPR001753">
    <property type="entry name" value="Enoyl-CoA_hydra/iso"/>
</dbReference>
<protein>
    <recommendedName>
        <fullName evidence="2">Enoyl-CoA hydratase</fullName>
    </recommendedName>
</protein>
<evidence type="ECO:0000313" key="1">
    <source>
        <dbReference type="EMBL" id="SUZ81231.1"/>
    </source>
</evidence>
<accession>A0A381QPE6</accession>
<dbReference type="GO" id="GO:0003824">
    <property type="term" value="F:catalytic activity"/>
    <property type="evidence" value="ECO:0007669"/>
    <property type="project" value="UniProtKB-ARBA"/>
</dbReference>
<proteinExistence type="predicted"/>
<dbReference type="PANTHER" id="PTHR11941">
    <property type="entry name" value="ENOYL-COA HYDRATASE-RELATED"/>
    <property type="match status" value="1"/>
</dbReference>
<dbReference type="SUPFAM" id="SSF52096">
    <property type="entry name" value="ClpP/crotonase"/>
    <property type="match status" value="1"/>
</dbReference>
<dbReference type="GO" id="GO:0006635">
    <property type="term" value="P:fatty acid beta-oxidation"/>
    <property type="evidence" value="ECO:0007669"/>
    <property type="project" value="TreeGrafter"/>
</dbReference>
<dbReference type="AlphaFoldDB" id="A0A381QPE6"/>
<dbReference type="CDD" id="cd06558">
    <property type="entry name" value="crotonase-like"/>
    <property type="match status" value="1"/>
</dbReference>
<reference evidence="1" key="1">
    <citation type="submission" date="2018-05" db="EMBL/GenBank/DDBJ databases">
        <authorList>
            <person name="Lanie J.A."/>
            <person name="Ng W.-L."/>
            <person name="Kazmierczak K.M."/>
            <person name="Andrzejewski T.M."/>
            <person name="Davidsen T.M."/>
            <person name="Wayne K.J."/>
            <person name="Tettelin H."/>
            <person name="Glass J.I."/>
            <person name="Rusch D."/>
            <person name="Podicherti R."/>
            <person name="Tsui H.-C.T."/>
            <person name="Winkler M.E."/>
        </authorList>
    </citation>
    <scope>NUCLEOTIDE SEQUENCE</scope>
</reference>